<dbReference type="Pfam" id="PF04816">
    <property type="entry name" value="TrmK"/>
    <property type="match status" value="1"/>
</dbReference>
<dbReference type="RefSeq" id="WP_057887053.1">
    <property type="nucleotide sequence ID" value="NZ_AZEZ01000004.1"/>
</dbReference>
<dbReference type="STRING" id="1423770.FD29_GL001815"/>
<dbReference type="Proteomes" id="UP000050872">
    <property type="component" value="Unassembled WGS sequence"/>
</dbReference>
<dbReference type="PANTHER" id="PTHR38451:SF1">
    <property type="entry name" value="TRNA (ADENINE(22)-N(1))-METHYLTRANSFERASE"/>
    <property type="match status" value="1"/>
</dbReference>
<dbReference type="InterPro" id="IPR029063">
    <property type="entry name" value="SAM-dependent_MTases_sf"/>
</dbReference>
<accession>A0A0R1QM35</accession>
<protein>
    <submittedName>
        <fullName evidence="1">SAM-dependent methyltransferase</fullName>
    </submittedName>
</protein>
<sequence length="230" mass="25799">MTLLSKRLQAVYQMVDNNTRVADIGSDHAYLPVELIEQKVSSYAIAGEVAVGPMSRSKEDVDKFGLSDKIDVRLGDGLAVIKASDKIDTVTIAGMGGILIQNILAHATTEQLQNVSTLVLQPNIGEPLVRHWLADNDFEIVDEDIVEEDHHVYEIIKAKKVTTKVTLTEPEFLMGPVLMQKKTPTFVSKWEHKLNGYQKATKNMLNAKKIDQEKIAEMNQNIKYIEEILR</sequence>
<organism evidence="1 2">
    <name type="scientific">Companilactobacillus mindensis DSM 14500</name>
    <dbReference type="NCBI Taxonomy" id="1423770"/>
    <lineage>
        <taxon>Bacteria</taxon>
        <taxon>Bacillati</taxon>
        <taxon>Bacillota</taxon>
        <taxon>Bacilli</taxon>
        <taxon>Lactobacillales</taxon>
        <taxon>Lactobacillaceae</taxon>
        <taxon>Companilactobacillus</taxon>
    </lineage>
</organism>
<keyword evidence="2" id="KW-1185">Reference proteome</keyword>
<dbReference type="GO" id="GO:0160105">
    <property type="term" value="F:tRNA (adenine(22)-N1)-methyltransferase activity"/>
    <property type="evidence" value="ECO:0007669"/>
    <property type="project" value="InterPro"/>
</dbReference>
<dbReference type="GO" id="GO:0032259">
    <property type="term" value="P:methylation"/>
    <property type="evidence" value="ECO:0007669"/>
    <property type="project" value="UniProtKB-KW"/>
</dbReference>
<dbReference type="OrthoDB" id="5881184at2"/>
<keyword evidence="1" id="KW-0808">Transferase</keyword>
<dbReference type="Gene3D" id="1.10.287.1890">
    <property type="match status" value="1"/>
</dbReference>
<dbReference type="InterPro" id="IPR006901">
    <property type="entry name" value="TrmK"/>
</dbReference>
<reference evidence="1 2" key="1">
    <citation type="journal article" date="2015" name="Genome Announc.">
        <title>Expanding the biotechnology potential of lactobacilli through comparative genomics of 213 strains and associated genera.</title>
        <authorList>
            <person name="Sun Z."/>
            <person name="Harris H.M."/>
            <person name="McCann A."/>
            <person name="Guo C."/>
            <person name="Argimon S."/>
            <person name="Zhang W."/>
            <person name="Yang X."/>
            <person name="Jeffery I.B."/>
            <person name="Cooney J.C."/>
            <person name="Kagawa T.F."/>
            <person name="Liu W."/>
            <person name="Song Y."/>
            <person name="Salvetti E."/>
            <person name="Wrobel A."/>
            <person name="Rasinkangas P."/>
            <person name="Parkhill J."/>
            <person name="Rea M.C."/>
            <person name="O'Sullivan O."/>
            <person name="Ritari J."/>
            <person name="Douillard F.P."/>
            <person name="Paul Ross R."/>
            <person name="Yang R."/>
            <person name="Briner A.E."/>
            <person name="Felis G.E."/>
            <person name="de Vos W.M."/>
            <person name="Barrangou R."/>
            <person name="Klaenhammer T.R."/>
            <person name="Caufield P.W."/>
            <person name="Cui Y."/>
            <person name="Zhang H."/>
            <person name="O'Toole P.W."/>
        </authorList>
    </citation>
    <scope>NUCLEOTIDE SEQUENCE [LARGE SCALE GENOMIC DNA]</scope>
    <source>
        <strain evidence="1 2">DSM 14500</strain>
    </source>
</reference>
<proteinExistence type="predicted"/>
<dbReference type="Gene3D" id="3.40.50.150">
    <property type="entry name" value="Vaccinia Virus protein VP39"/>
    <property type="match status" value="1"/>
</dbReference>
<dbReference type="PIRSF" id="PIRSF018637">
    <property type="entry name" value="TrmK"/>
    <property type="match status" value="1"/>
</dbReference>
<dbReference type="PATRIC" id="fig|1423770.3.peg.1865"/>
<name>A0A0R1QM35_9LACO</name>
<gene>
    <name evidence="1" type="ORF">FD29_GL001815</name>
</gene>
<dbReference type="EMBL" id="AZEZ01000004">
    <property type="protein sequence ID" value="KRL45814.1"/>
    <property type="molecule type" value="Genomic_DNA"/>
</dbReference>
<comment type="caution">
    <text evidence="1">The sequence shown here is derived from an EMBL/GenBank/DDBJ whole genome shotgun (WGS) entry which is preliminary data.</text>
</comment>
<dbReference type="AlphaFoldDB" id="A0A0R1QM35"/>
<dbReference type="PANTHER" id="PTHR38451">
    <property type="entry name" value="TRNA (ADENINE(22)-N(1))-METHYLTRANSFERASE"/>
    <property type="match status" value="1"/>
</dbReference>
<evidence type="ECO:0000313" key="2">
    <source>
        <dbReference type="Proteomes" id="UP000050872"/>
    </source>
</evidence>
<keyword evidence="1" id="KW-0489">Methyltransferase</keyword>
<dbReference type="SUPFAM" id="SSF53335">
    <property type="entry name" value="S-adenosyl-L-methionine-dependent methyltransferases"/>
    <property type="match status" value="1"/>
</dbReference>
<evidence type="ECO:0000313" key="1">
    <source>
        <dbReference type="EMBL" id="KRL45814.1"/>
    </source>
</evidence>